<evidence type="ECO:0000313" key="4">
    <source>
        <dbReference type="Proteomes" id="UP000193144"/>
    </source>
</evidence>
<evidence type="ECO:0000313" key="3">
    <source>
        <dbReference type="EMBL" id="ORY12519.1"/>
    </source>
</evidence>
<feature type="region of interest" description="Disordered" evidence="1">
    <location>
        <begin position="355"/>
        <end position="376"/>
    </location>
</feature>
<dbReference type="EMBL" id="MCFA01000050">
    <property type="protein sequence ID" value="ORY12519.1"/>
    <property type="molecule type" value="Genomic_DNA"/>
</dbReference>
<proteinExistence type="predicted"/>
<keyword evidence="4" id="KW-1185">Reference proteome</keyword>
<feature type="region of interest" description="Disordered" evidence="1">
    <location>
        <begin position="126"/>
        <end position="210"/>
    </location>
</feature>
<evidence type="ECO:0000256" key="1">
    <source>
        <dbReference type="SAM" id="MobiDB-lite"/>
    </source>
</evidence>
<keyword evidence="2" id="KW-0812">Transmembrane</keyword>
<feature type="region of interest" description="Disordered" evidence="1">
    <location>
        <begin position="400"/>
        <end position="446"/>
    </location>
</feature>
<accession>A0A1Y1ZQI4</accession>
<sequence>MFSSDWKKALGIAAFAIAISSGKVLAALKDPSPPPQRVDVTFAPHRTATGAKFPTTIIIIIIIIIMCNRFRNFSSFDRLRSTNKLLPHALQQLARVLYTDHSHPAGAQHHVAHAVIAVMNSPHRPQTAHSEWSIRTVEPSPPNPLSKTGNTRGIRFSPPIPRPKGGDFSAFSFEDGGNNVSAAASPGSDPISAPGSTPTPGPVHGEDGVHKGEAIKSTSSYMPKKSTAEAVRGNALTASPSNAGIGASIVRPKHIPKARLPRRHPSYTSLAFEDGGANNVVPVPNPKQQGHIKKPVVIRKPVLAHISYQGNNQAKDKAAKGPERKKLRSSGKIIVSHMKSPFTSPELRVNEEEVHEFDKGSPGPTIRGHPDPLRSNPVRFSEFEGIVPARVQVDHYDRERAETPTPMAPKERAERYNPLPGVDREANGTRSEAQGKGHENKLREAEKLRALEMEKADKKKGCGCCVVM</sequence>
<feature type="compositionally biased region" description="Basic and acidic residues" evidence="1">
    <location>
        <begin position="422"/>
        <end position="446"/>
    </location>
</feature>
<evidence type="ECO:0000256" key="2">
    <source>
        <dbReference type="SAM" id="Phobius"/>
    </source>
</evidence>
<organism evidence="3 4">
    <name type="scientific">Clohesyomyces aquaticus</name>
    <dbReference type="NCBI Taxonomy" id="1231657"/>
    <lineage>
        <taxon>Eukaryota</taxon>
        <taxon>Fungi</taxon>
        <taxon>Dikarya</taxon>
        <taxon>Ascomycota</taxon>
        <taxon>Pezizomycotina</taxon>
        <taxon>Dothideomycetes</taxon>
        <taxon>Pleosporomycetidae</taxon>
        <taxon>Pleosporales</taxon>
        <taxon>Lindgomycetaceae</taxon>
        <taxon>Clohesyomyces</taxon>
    </lineage>
</organism>
<gene>
    <name evidence="3" type="ORF">BCR34DRAFT_613933</name>
</gene>
<protein>
    <submittedName>
        <fullName evidence="3">Uncharacterized protein</fullName>
    </submittedName>
</protein>
<name>A0A1Y1ZQI4_9PLEO</name>
<reference evidence="3 4" key="1">
    <citation type="submission" date="2016-07" db="EMBL/GenBank/DDBJ databases">
        <title>Pervasive Adenine N6-methylation of Active Genes in Fungi.</title>
        <authorList>
            <consortium name="DOE Joint Genome Institute"/>
            <person name="Mondo S.J."/>
            <person name="Dannebaum R.O."/>
            <person name="Kuo R.C."/>
            <person name="Labutti K."/>
            <person name="Haridas S."/>
            <person name="Kuo A."/>
            <person name="Salamov A."/>
            <person name="Ahrendt S.R."/>
            <person name="Lipzen A."/>
            <person name="Sullivan W."/>
            <person name="Andreopoulos W.B."/>
            <person name="Clum A."/>
            <person name="Lindquist E."/>
            <person name="Daum C."/>
            <person name="Ramamoorthy G.K."/>
            <person name="Gryganskyi A."/>
            <person name="Culley D."/>
            <person name="Magnuson J.K."/>
            <person name="James T.Y."/>
            <person name="O'Malley M.A."/>
            <person name="Stajich J.E."/>
            <person name="Spatafora J.W."/>
            <person name="Visel A."/>
            <person name="Grigoriev I.V."/>
        </authorList>
    </citation>
    <scope>NUCLEOTIDE SEQUENCE [LARGE SCALE GENOMIC DNA]</scope>
    <source>
        <strain evidence="3 4">CBS 115471</strain>
    </source>
</reference>
<feature type="transmembrane region" description="Helical" evidence="2">
    <location>
        <begin position="50"/>
        <end position="70"/>
    </location>
</feature>
<comment type="caution">
    <text evidence="3">The sequence shown here is derived from an EMBL/GenBank/DDBJ whole genome shotgun (WGS) entry which is preliminary data.</text>
</comment>
<dbReference type="AlphaFoldDB" id="A0A1Y1ZQI4"/>
<keyword evidence="2" id="KW-1133">Transmembrane helix</keyword>
<keyword evidence="2" id="KW-0472">Membrane</keyword>
<dbReference type="Proteomes" id="UP000193144">
    <property type="component" value="Unassembled WGS sequence"/>
</dbReference>